<comment type="caution">
    <text evidence="2">The sequence shown here is derived from an EMBL/GenBank/DDBJ whole genome shotgun (WGS) entry which is preliminary data.</text>
</comment>
<accession>A0A135UTK5</accession>
<dbReference type="AlphaFoldDB" id="A0A135UTK5"/>
<name>A0A135UTK5_9PEZI</name>
<organism evidence="2 3">
    <name type="scientific">Colletotrichum salicis</name>
    <dbReference type="NCBI Taxonomy" id="1209931"/>
    <lineage>
        <taxon>Eukaryota</taxon>
        <taxon>Fungi</taxon>
        <taxon>Dikarya</taxon>
        <taxon>Ascomycota</taxon>
        <taxon>Pezizomycotina</taxon>
        <taxon>Sordariomycetes</taxon>
        <taxon>Hypocreomycetidae</taxon>
        <taxon>Glomerellales</taxon>
        <taxon>Glomerellaceae</taxon>
        <taxon>Colletotrichum</taxon>
        <taxon>Colletotrichum acutatum species complex</taxon>
    </lineage>
</organism>
<proteinExistence type="predicted"/>
<sequence length="173" mass="17652">MKVTTILAAFLPVLALAQTSSGDMTTVTSTATQTKTITLERAHTTTMTYGTGNSTATFKPTGSVVASATAAATAATTSKASAGAVLNAGNLAFAGVADGGVGFQGNGRWTRSCDVVGSMLPTASYCHAELFDATSLQPSLLSSPPTLVRRTIATDVTAAYSYDLNDLENRDTT</sequence>
<feature type="chain" id="PRO_5007805278" evidence="1">
    <location>
        <begin position="18"/>
        <end position="173"/>
    </location>
</feature>
<evidence type="ECO:0000313" key="2">
    <source>
        <dbReference type="EMBL" id="KXH63734.1"/>
    </source>
</evidence>
<evidence type="ECO:0000256" key="1">
    <source>
        <dbReference type="SAM" id="SignalP"/>
    </source>
</evidence>
<reference evidence="2 3" key="1">
    <citation type="submission" date="2014-02" db="EMBL/GenBank/DDBJ databases">
        <title>The genome sequence of Colletotrichum salicis CBS 607.94.</title>
        <authorList>
            <person name="Baroncelli R."/>
            <person name="Thon M.R."/>
        </authorList>
    </citation>
    <scope>NUCLEOTIDE SEQUENCE [LARGE SCALE GENOMIC DNA]</scope>
    <source>
        <strain evidence="2 3">CBS 607.94</strain>
    </source>
</reference>
<dbReference type="EMBL" id="JFFI01001041">
    <property type="protein sequence ID" value="KXH63734.1"/>
    <property type="molecule type" value="Genomic_DNA"/>
</dbReference>
<keyword evidence="1" id="KW-0732">Signal</keyword>
<keyword evidence="3" id="KW-1185">Reference proteome</keyword>
<evidence type="ECO:0000313" key="3">
    <source>
        <dbReference type="Proteomes" id="UP000070121"/>
    </source>
</evidence>
<protein>
    <submittedName>
        <fullName evidence="2">Uncharacterized protein</fullName>
    </submittedName>
</protein>
<gene>
    <name evidence="2" type="ORF">CSAL01_13247</name>
</gene>
<feature type="signal peptide" evidence="1">
    <location>
        <begin position="1"/>
        <end position="17"/>
    </location>
</feature>
<dbReference type="Proteomes" id="UP000070121">
    <property type="component" value="Unassembled WGS sequence"/>
</dbReference>